<sequence length="123" mass="13532">MKLKLMIFVSALLFIITACGTDSTYDEVESEKGQALVEDEETIVIDVRTPEEYESGHIPQSELLPLKDLPDALDSLDSDASYLLVCRSGNRSAEAAEMFVDAGIEDVTHLAYGVGSWEGEWTE</sequence>
<dbReference type="Pfam" id="PF00581">
    <property type="entry name" value="Rhodanese"/>
    <property type="match status" value="1"/>
</dbReference>
<gene>
    <name evidence="3" type="ORF">B0H94_11371</name>
</gene>
<evidence type="ECO:0000313" key="3">
    <source>
        <dbReference type="EMBL" id="PSL42784.1"/>
    </source>
</evidence>
<dbReference type="EMBL" id="PYAV01000013">
    <property type="protein sequence ID" value="PSL42784.1"/>
    <property type="molecule type" value="Genomic_DNA"/>
</dbReference>
<dbReference type="InterPro" id="IPR001763">
    <property type="entry name" value="Rhodanese-like_dom"/>
</dbReference>
<dbReference type="PANTHER" id="PTHR43031:SF1">
    <property type="entry name" value="PYRIDINE NUCLEOTIDE-DISULPHIDE OXIDOREDUCTASE"/>
    <property type="match status" value="1"/>
</dbReference>
<dbReference type="SUPFAM" id="SSF52821">
    <property type="entry name" value="Rhodanese/Cell cycle control phosphatase"/>
    <property type="match status" value="1"/>
</dbReference>
<evidence type="ECO:0000313" key="4">
    <source>
        <dbReference type="Proteomes" id="UP000242310"/>
    </source>
</evidence>
<comment type="caution">
    <text evidence="3">The sequence shown here is derived from an EMBL/GenBank/DDBJ whole genome shotgun (WGS) entry which is preliminary data.</text>
</comment>
<name>A0A2P8H9A2_9BACI</name>
<dbReference type="PANTHER" id="PTHR43031">
    <property type="entry name" value="FAD-DEPENDENT OXIDOREDUCTASE"/>
    <property type="match status" value="1"/>
</dbReference>
<proteinExistence type="predicted"/>
<keyword evidence="4" id="KW-1185">Reference proteome</keyword>
<dbReference type="SMART" id="SM00450">
    <property type="entry name" value="RHOD"/>
    <property type="match status" value="1"/>
</dbReference>
<organism evidence="3 4">
    <name type="scientific">Salsuginibacillus halophilus</name>
    <dbReference type="NCBI Taxonomy" id="517424"/>
    <lineage>
        <taxon>Bacteria</taxon>
        <taxon>Bacillati</taxon>
        <taxon>Bacillota</taxon>
        <taxon>Bacilli</taxon>
        <taxon>Bacillales</taxon>
        <taxon>Bacillaceae</taxon>
        <taxon>Salsuginibacillus</taxon>
    </lineage>
</organism>
<evidence type="ECO:0000259" key="2">
    <source>
        <dbReference type="PROSITE" id="PS50206"/>
    </source>
</evidence>
<feature type="chain" id="PRO_5015159671" evidence="1">
    <location>
        <begin position="21"/>
        <end position="123"/>
    </location>
</feature>
<dbReference type="CDD" id="cd00158">
    <property type="entry name" value="RHOD"/>
    <property type="match status" value="1"/>
</dbReference>
<feature type="signal peptide" evidence="1">
    <location>
        <begin position="1"/>
        <end position="20"/>
    </location>
</feature>
<dbReference type="GO" id="GO:0016740">
    <property type="term" value="F:transferase activity"/>
    <property type="evidence" value="ECO:0007669"/>
    <property type="project" value="UniProtKB-KW"/>
</dbReference>
<accession>A0A2P8H9A2</accession>
<keyword evidence="3" id="KW-0808">Transferase</keyword>
<dbReference type="InterPro" id="IPR050229">
    <property type="entry name" value="GlpE_sulfurtransferase"/>
</dbReference>
<dbReference type="RefSeq" id="WP_106589594.1">
    <property type="nucleotide sequence ID" value="NZ_PYAV01000013.1"/>
</dbReference>
<dbReference type="PROSITE" id="PS51257">
    <property type="entry name" value="PROKAR_LIPOPROTEIN"/>
    <property type="match status" value="1"/>
</dbReference>
<protein>
    <submittedName>
        <fullName evidence="3">Rhodanese-related sulfurtransferase</fullName>
    </submittedName>
</protein>
<dbReference type="AlphaFoldDB" id="A0A2P8H9A2"/>
<dbReference type="Gene3D" id="3.40.250.10">
    <property type="entry name" value="Rhodanese-like domain"/>
    <property type="match status" value="1"/>
</dbReference>
<keyword evidence="1" id="KW-0732">Signal</keyword>
<dbReference type="InterPro" id="IPR036873">
    <property type="entry name" value="Rhodanese-like_dom_sf"/>
</dbReference>
<reference evidence="3 4" key="1">
    <citation type="submission" date="2018-03" db="EMBL/GenBank/DDBJ databases">
        <title>Genomic Encyclopedia of Type Strains, Phase III (KMG-III): the genomes of soil and plant-associated and newly described type strains.</title>
        <authorList>
            <person name="Whitman W."/>
        </authorList>
    </citation>
    <scope>NUCLEOTIDE SEQUENCE [LARGE SCALE GENOMIC DNA]</scope>
    <source>
        <strain evidence="3 4">CGMCC 1.07653</strain>
    </source>
</reference>
<dbReference type="PROSITE" id="PS50206">
    <property type="entry name" value="RHODANESE_3"/>
    <property type="match status" value="1"/>
</dbReference>
<dbReference type="OrthoDB" id="9800872at2"/>
<feature type="domain" description="Rhodanese" evidence="2">
    <location>
        <begin position="38"/>
        <end position="122"/>
    </location>
</feature>
<dbReference type="Proteomes" id="UP000242310">
    <property type="component" value="Unassembled WGS sequence"/>
</dbReference>
<evidence type="ECO:0000256" key="1">
    <source>
        <dbReference type="SAM" id="SignalP"/>
    </source>
</evidence>